<dbReference type="NCBIfam" id="NF004388">
    <property type="entry name" value="PRK05749.1-4"/>
    <property type="match status" value="1"/>
</dbReference>
<dbReference type="PANTHER" id="PTHR42755">
    <property type="entry name" value="3-DEOXY-MANNO-OCTULOSONATE CYTIDYLYLTRANSFERASE"/>
    <property type="match status" value="1"/>
</dbReference>
<dbReference type="GO" id="GO:0009244">
    <property type="term" value="P:lipopolysaccharide core region biosynthetic process"/>
    <property type="evidence" value="ECO:0007669"/>
    <property type="project" value="UniProtKB-UniRule"/>
</dbReference>
<comment type="similarity">
    <text evidence="3">Belongs to the glycosyltransferase group 1 family. Glycosyltransferase 30 subfamily.</text>
</comment>
<dbReference type="InterPro" id="IPR007507">
    <property type="entry name" value="Glycos_transf_N"/>
</dbReference>
<evidence type="ECO:0000256" key="9">
    <source>
        <dbReference type="ARBA" id="ARBA00031445"/>
    </source>
</evidence>
<name>A0AAW9RH27_9GAMM</name>
<sequence>MRALYSLAVYLLTPFVLLHFVIRGVRNRDYLRRWRERFGFFPMPVSPGGIVVHAVSVGEVNAAAPLIRALAERFPDRSMTVTCFTPTGSDRVRSLFGDRVHHAYAPLDLPGAVRRFLDHVRPRLIVIMETEIWPNLFISAAARDVPVLIANARISATSVKGYRRIRPVTRAALAQVALIAAQSDQDAARLADIGADPHTVEVIGNLKFDMNLPAGLEAQGQSVRERWGLERPVLLAGSTHEHDESPVLEAFRQVLESLPRALLVLVPRHNERFGRATQAARHAGLETRQLSEGSDIDPSTQCFVVDAMGELMRYYAACDVAFVGGSFEPVGGHNVLEPAAMGKPVLVGPHTFNFEEITEQLISSGGARRVADAGELAEASIRLLGDAALRAQMGEAGMALVHRRQGTLARTLDIASELLER</sequence>
<keyword evidence="17" id="KW-1185">Reference proteome</keyword>
<keyword evidence="13" id="KW-0812">Transmembrane</keyword>
<dbReference type="FunFam" id="3.40.50.2000:FF:000032">
    <property type="entry name" value="3-deoxy-D-manno-octulosonic acid transferase"/>
    <property type="match status" value="1"/>
</dbReference>
<dbReference type="SUPFAM" id="SSF53756">
    <property type="entry name" value="UDP-Glycosyltransferase/glycogen phosphorylase"/>
    <property type="match status" value="1"/>
</dbReference>
<keyword evidence="13" id="KW-1003">Cell membrane</keyword>
<keyword evidence="16" id="KW-0328">Glycosyltransferase</keyword>
<dbReference type="Pfam" id="PF04413">
    <property type="entry name" value="Glycos_transf_N"/>
    <property type="match status" value="1"/>
</dbReference>
<dbReference type="GO" id="GO:0005886">
    <property type="term" value="C:plasma membrane"/>
    <property type="evidence" value="ECO:0007669"/>
    <property type="project" value="UniProtKB-SubCell"/>
</dbReference>
<gene>
    <name evidence="16" type="primary">waaA</name>
    <name evidence="16" type="ORF">V3330_13960</name>
</gene>
<evidence type="ECO:0000256" key="13">
    <source>
        <dbReference type="RuleBase" id="RU365103"/>
    </source>
</evidence>
<evidence type="ECO:0000256" key="12">
    <source>
        <dbReference type="PIRSR" id="PIRSR639901-2"/>
    </source>
</evidence>
<dbReference type="GO" id="GO:0009245">
    <property type="term" value="P:lipid A biosynthetic process"/>
    <property type="evidence" value="ECO:0007669"/>
    <property type="project" value="TreeGrafter"/>
</dbReference>
<dbReference type="EMBL" id="JAZHOG010000009">
    <property type="protein sequence ID" value="MEJ8568734.1"/>
    <property type="molecule type" value="Genomic_DNA"/>
</dbReference>
<dbReference type="InterPro" id="IPR001296">
    <property type="entry name" value="Glyco_trans_1"/>
</dbReference>
<protein>
    <recommendedName>
        <fullName evidence="5 13">3-deoxy-D-manno-octulosonic acid transferase</fullName>
        <shortName evidence="13">Kdo transferase</shortName>
        <ecNumber evidence="4 13">2.4.99.12</ecNumber>
    </recommendedName>
    <alternativeName>
        <fullName evidence="9 13">Lipid IV(A) 3-deoxy-D-manno-octulosonic acid transferase</fullName>
    </alternativeName>
</protein>
<dbReference type="InterPro" id="IPR038107">
    <property type="entry name" value="Glycos_transf_N_sf"/>
</dbReference>
<keyword evidence="6" id="KW-0997">Cell inner membrane</keyword>
<dbReference type="AlphaFoldDB" id="A0AAW9RH27"/>
<comment type="caution">
    <text evidence="16">The sequence shown here is derived from an EMBL/GenBank/DDBJ whole genome shotgun (WGS) entry which is preliminary data.</text>
</comment>
<feature type="domain" description="3-deoxy-D-manno-octulosonic-acid transferase N-terminal" evidence="15">
    <location>
        <begin position="33"/>
        <end position="210"/>
    </location>
</feature>
<accession>A0AAW9RH27</accession>
<feature type="site" description="Transition state stabilizer" evidence="12">
    <location>
        <position position="207"/>
    </location>
</feature>
<evidence type="ECO:0000313" key="16">
    <source>
        <dbReference type="EMBL" id="MEJ8568734.1"/>
    </source>
</evidence>
<keyword evidence="7 13" id="KW-0808">Transferase</keyword>
<evidence type="ECO:0000256" key="8">
    <source>
        <dbReference type="ARBA" id="ARBA00022968"/>
    </source>
</evidence>
<dbReference type="Gene3D" id="3.40.50.11720">
    <property type="entry name" value="3-Deoxy-D-manno-octulosonic-acid transferase, N-terminal domain"/>
    <property type="match status" value="1"/>
</dbReference>
<evidence type="ECO:0000256" key="7">
    <source>
        <dbReference type="ARBA" id="ARBA00022679"/>
    </source>
</evidence>
<keyword evidence="13" id="KW-0448">Lipopolysaccharide biosynthesis</keyword>
<dbReference type="InterPro" id="IPR039901">
    <property type="entry name" value="Kdotransferase"/>
</dbReference>
<dbReference type="FunFam" id="3.40.50.11720:FF:000001">
    <property type="entry name" value="3-deoxy-D-manno-octulosonic acid transferase"/>
    <property type="match status" value="1"/>
</dbReference>
<evidence type="ECO:0000256" key="1">
    <source>
        <dbReference type="ARBA" id="ARBA00004388"/>
    </source>
</evidence>
<dbReference type="Gene3D" id="3.40.50.2000">
    <property type="entry name" value="Glycogen Phosphorylase B"/>
    <property type="match status" value="1"/>
</dbReference>
<evidence type="ECO:0000259" key="14">
    <source>
        <dbReference type="Pfam" id="PF00534"/>
    </source>
</evidence>
<feature type="domain" description="Glycosyl transferase family 1" evidence="14">
    <location>
        <begin position="298"/>
        <end position="397"/>
    </location>
</feature>
<dbReference type="Pfam" id="PF00534">
    <property type="entry name" value="Glycos_transf_1"/>
    <property type="match status" value="1"/>
</dbReference>
<dbReference type="PANTHER" id="PTHR42755:SF1">
    <property type="entry name" value="3-DEOXY-D-MANNO-OCTULOSONIC ACID TRANSFERASE, MITOCHONDRIAL-RELATED"/>
    <property type="match status" value="1"/>
</dbReference>
<keyword evidence="13" id="KW-0472">Membrane</keyword>
<evidence type="ECO:0000256" key="4">
    <source>
        <dbReference type="ARBA" id="ARBA00012621"/>
    </source>
</evidence>
<dbReference type="GO" id="GO:0043842">
    <property type="term" value="F:Kdo transferase activity"/>
    <property type="evidence" value="ECO:0007669"/>
    <property type="project" value="UniProtKB-EC"/>
</dbReference>
<evidence type="ECO:0000256" key="3">
    <source>
        <dbReference type="ARBA" id="ARBA00006380"/>
    </source>
</evidence>
<comment type="catalytic activity">
    <reaction evidence="10 13">
        <text>lipid IVA (E. coli) + CMP-3-deoxy-beta-D-manno-octulosonate = alpha-Kdo-(2-&gt;6)-lipid IVA (E. coli) + CMP + H(+)</text>
        <dbReference type="Rhea" id="RHEA:28066"/>
        <dbReference type="ChEBI" id="CHEBI:15378"/>
        <dbReference type="ChEBI" id="CHEBI:58603"/>
        <dbReference type="ChEBI" id="CHEBI:60364"/>
        <dbReference type="ChEBI" id="CHEBI:60377"/>
        <dbReference type="ChEBI" id="CHEBI:85987"/>
        <dbReference type="EC" id="2.4.99.12"/>
    </reaction>
</comment>
<keyword evidence="13" id="KW-1133">Transmembrane helix</keyword>
<dbReference type="RefSeq" id="WP_354696057.1">
    <property type="nucleotide sequence ID" value="NZ_JAZHOG010000009.1"/>
</dbReference>
<feature type="transmembrane region" description="Helical" evidence="13">
    <location>
        <begin position="6"/>
        <end position="25"/>
    </location>
</feature>
<dbReference type="EC" id="2.4.99.12" evidence="4 13"/>
<evidence type="ECO:0000256" key="10">
    <source>
        <dbReference type="ARBA" id="ARBA00049183"/>
    </source>
</evidence>
<evidence type="ECO:0000256" key="11">
    <source>
        <dbReference type="PIRSR" id="PIRSR639901-1"/>
    </source>
</evidence>
<evidence type="ECO:0000256" key="5">
    <source>
        <dbReference type="ARBA" id="ARBA00019077"/>
    </source>
</evidence>
<organism evidence="16 17">
    <name type="scientific">Elongatibacter sediminis</name>
    <dbReference type="NCBI Taxonomy" id="3119006"/>
    <lineage>
        <taxon>Bacteria</taxon>
        <taxon>Pseudomonadati</taxon>
        <taxon>Pseudomonadota</taxon>
        <taxon>Gammaproteobacteria</taxon>
        <taxon>Chromatiales</taxon>
        <taxon>Wenzhouxiangellaceae</taxon>
        <taxon>Elongatibacter</taxon>
    </lineage>
</organism>
<proteinExistence type="inferred from homology"/>
<evidence type="ECO:0000313" key="17">
    <source>
        <dbReference type="Proteomes" id="UP001359886"/>
    </source>
</evidence>
<evidence type="ECO:0000259" key="15">
    <source>
        <dbReference type="Pfam" id="PF04413"/>
    </source>
</evidence>
<reference evidence="16 17" key="1">
    <citation type="submission" date="2024-02" db="EMBL/GenBank/DDBJ databases">
        <title>A novel Wenzhouxiangellaceae bacterium, isolated from coastal sediments.</title>
        <authorList>
            <person name="Du Z.-J."/>
            <person name="Ye Y.-Q."/>
            <person name="Zhang X.-Y."/>
        </authorList>
    </citation>
    <scope>NUCLEOTIDE SEQUENCE [LARGE SCALE GENOMIC DNA]</scope>
    <source>
        <strain evidence="16 17">CH-27</strain>
    </source>
</reference>
<evidence type="ECO:0000256" key="2">
    <source>
        <dbReference type="ARBA" id="ARBA00004713"/>
    </source>
</evidence>
<feature type="active site" description="Proton acceptor" evidence="11">
    <location>
        <position position="59"/>
    </location>
</feature>
<comment type="pathway">
    <text evidence="2 13">Bacterial outer membrane biogenesis; LPS core biosynthesis.</text>
</comment>
<feature type="site" description="Transition state stabilizer" evidence="12">
    <location>
        <position position="129"/>
    </location>
</feature>
<dbReference type="Proteomes" id="UP001359886">
    <property type="component" value="Unassembled WGS sequence"/>
</dbReference>
<comment type="subcellular location">
    <subcellularLocation>
        <location evidence="1">Cell inner membrane</location>
        <topology evidence="1">Single-pass membrane protein</topology>
        <orientation evidence="1">Cytoplasmic side</orientation>
    </subcellularLocation>
    <subcellularLocation>
        <location evidence="13">Cell membrane</location>
    </subcellularLocation>
</comment>
<comment type="function">
    <text evidence="13">Involved in lipopolysaccharide (LPS) biosynthesis. Catalyzes the transfer of 3-deoxy-D-manno-octulosonate (Kdo) residue(s) from CMP-Kdo to lipid IV(A), the tetraacyldisaccharide-1,4'-bisphosphate precursor of lipid A.</text>
</comment>
<keyword evidence="8" id="KW-0735">Signal-anchor</keyword>
<evidence type="ECO:0000256" key="6">
    <source>
        <dbReference type="ARBA" id="ARBA00022519"/>
    </source>
</evidence>